<dbReference type="Gene3D" id="3.40.30.10">
    <property type="entry name" value="Glutaredoxin"/>
    <property type="match status" value="1"/>
</dbReference>
<organism evidence="4 6">
    <name type="scientific">Chitinophaga sancti</name>
    <dbReference type="NCBI Taxonomy" id="1004"/>
    <lineage>
        <taxon>Bacteria</taxon>
        <taxon>Pseudomonadati</taxon>
        <taxon>Bacteroidota</taxon>
        <taxon>Chitinophagia</taxon>
        <taxon>Chitinophagales</taxon>
        <taxon>Chitinophagaceae</taxon>
        <taxon>Chitinophaga</taxon>
    </lineage>
</organism>
<reference evidence="5 7" key="2">
    <citation type="submission" date="2023-11" db="EMBL/GenBank/DDBJ databases">
        <title>MicrobeMod: A computational toolkit for identifying prokaryotic methylation and restriction-modification with nanopore sequencing.</title>
        <authorList>
            <person name="Crits-Christoph A."/>
            <person name="Kang S.C."/>
            <person name="Lee H."/>
            <person name="Ostrov N."/>
        </authorList>
    </citation>
    <scope>NUCLEOTIDE SEQUENCE [LARGE SCALE GENOMIC DNA]</scope>
    <source>
        <strain evidence="5 7">ATCC 23090</strain>
    </source>
</reference>
<evidence type="ECO:0000313" key="5">
    <source>
        <dbReference type="EMBL" id="WQG90803.1"/>
    </source>
</evidence>
<dbReference type="PANTHER" id="PTHR15337">
    <property type="entry name" value="ANTERIOR GRADIENT PROTEIN-RELATED"/>
    <property type="match status" value="1"/>
</dbReference>
<reference evidence="4 6" key="1">
    <citation type="submission" date="2016-11" db="EMBL/GenBank/DDBJ databases">
        <authorList>
            <person name="Jaros S."/>
            <person name="Januszkiewicz K."/>
            <person name="Wedrychowicz H."/>
        </authorList>
    </citation>
    <scope>NUCLEOTIDE SEQUENCE [LARGE SCALE GENOMIC DNA]</scope>
    <source>
        <strain evidence="4 6">DSM 784</strain>
    </source>
</reference>
<gene>
    <name evidence="4" type="ORF">SAMN05661012_05143</name>
    <name evidence="5" type="ORF">SR876_04790</name>
</gene>
<evidence type="ECO:0000313" key="4">
    <source>
        <dbReference type="EMBL" id="SFW81793.1"/>
    </source>
</evidence>
<dbReference type="EMBL" id="FPIZ01000020">
    <property type="protein sequence ID" value="SFW81793.1"/>
    <property type="molecule type" value="Genomic_DNA"/>
</dbReference>
<dbReference type="GO" id="GO:0006950">
    <property type="term" value="P:response to stress"/>
    <property type="evidence" value="ECO:0007669"/>
    <property type="project" value="UniProtKB-ARBA"/>
</dbReference>
<dbReference type="PROSITE" id="PS51352">
    <property type="entry name" value="THIOREDOXIN_2"/>
    <property type="match status" value="1"/>
</dbReference>
<dbReference type="InterPro" id="IPR051099">
    <property type="entry name" value="AGR/TXD"/>
</dbReference>
<dbReference type="EMBL" id="CP140154">
    <property type="protein sequence ID" value="WQG90803.1"/>
    <property type="molecule type" value="Genomic_DNA"/>
</dbReference>
<name>A0A1K1SBP8_9BACT</name>
<dbReference type="Pfam" id="PF13899">
    <property type="entry name" value="Thioredoxin_7"/>
    <property type="match status" value="1"/>
</dbReference>
<dbReference type="RefSeq" id="WP_072364168.1">
    <property type="nucleotide sequence ID" value="NZ_CP139972.1"/>
</dbReference>
<dbReference type="InterPro" id="IPR011990">
    <property type="entry name" value="TPR-like_helical_dom_sf"/>
</dbReference>
<dbReference type="PANTHER" id="PTHR15337:SF11">
    <property type="entry name" value="THIOREDOXIN DOMAIN-CONTAINING PROTEIN"/>
    <property type="match status" value="1"/>
</dbReference>
<dbReference type="Gene3D" id="1.25.40.10">
    <property type="entry name" value="Tetratricopeptide repeat domain"/>
    <property type="match status" value="1"/>
</dbReference>
<keyword evidence="1" id="KW-0732">Signal</keyword>
<dbReference type="InterPro" id="IPR013766">
    <property type="entry name" value="Thioredoxin_domain"/>
</dbReference>
<evidence type="ECO:0000256" key="1">
    <source>
        <dbReference type="ARBA" id="ARBA00022729"/>
    </source>
</evidence>
<protein>
    <submittedName>
        <fullName evidence="5">Thioredoxin family protein</fullName>
    </submittedName>
    <submittedName>
        <fullName evidence="4">Thioredoxin-like</fullName>
    </submittedName>
</protein>
<dbReference type="Proteomes" id="UP001326715">
    <property type="component" value="Chromosome"/>
</dbReference>
<feature type="domain" description="Thioredoxin" evidence="3">
    <location>
        <begin position="16"/>
        <end position="140"/>
    </location>
</feature>
<dbReference type="InterPro" id="IPR017937">
    <property type="entry name" value="Thioredoxin_CS"/>
</dbReference>
<dbReference type="OrthoDB" id="120730at2"/>
<evidence type="ECO:0000256" key="2">
    <source>
        <dbReference type="ARBA" id="ARBA00023284"/>
    </source>
</evidence>
<evidence type="ECO:0000313" key="6">
    <source>
        <dbReference type="Proteomes" id="UP000183788"/>
    </source>
</evidence>
<keyword evidence="7" id="KW-1185">Reference proteome</keyword>
<dbReference type="SUPFAM" id="SSF52833">
    <property type="entry name" value="Thioredoxin-like"/>
    <property type="match status" value="1"/>
</dbReference>
<evidence type="ECO:0000259" key="3">
    <source>
        <dbReference type="PROSITE" id="PS51352"/>
    </source>
</evidence>
<dbReference type="STRING" id="1004.SAMN05661012_05143"/>
<evidence type="ECO:0000313" key="7">
    <source>
        <dbReference type="Proteomes" id="UP001326715"/>
    </source>
</evidence>
<sequence>MIKSIVLYIVFIFSLHQIHAQGIQFATTDLATALDLARQQNKLVFVDVYTDWCAPCKKMEKTIFPQAKVGQLYNENFISCRVNGEKDKGPDIVKKYRVGAYPTFLFINPEGELVAKGSGYEESADPFLELGRSAIRKKAMNFSFSRMKHNYEKNKNNKQFLAAYIEALDSLELKEDVVPLLDQYCKMITTPSGADYNFLLKHVFRANSAAFDILLNNQADAYQYFNKDSLFPDNKSTRQFLFESKLNNTIIETIMDAISTRDEQKFRQAIFKDRKIDHQNPKYPLTVFSFSAQFYTTMKDTMSLLQLLHRFSDTLLPAILPRASSLDSLYTMQVQEPGWKGTYIFYLANTMDNAADKYLLNSRKKSDFQRALTLSNQVLRLAPGKPMFINTSARAYYLLNEKERAIQLQKQAVKLSEDIPSLHNKFMSQLADMQAGKRII</sequence>
<dbReference type="PROSITE" id="PS00194">
    <property type="entry name" value="THIOREDOXIN_1"/>
    <property type="match status" value="1"/>
</dbReference>
<dbReference type="AlphaFoldDB" id="A0A1K1SBP8"/>
<dbReference type="Proteomes" id="UP000183788">
    <property type="component" value="Unassembled WGS sequence"/>
</dbReference>
<dbReference type="SUPFAM" id="SSF48452">
    <property type="entry name" value="TPR-like"/>
    <property type="match status" value="1"/>
</dbReference>
<keyword evidence="2" id="KW-0676">Redox-active center</keyword>
<dbReference type="InterPro" id="IPR036249">
    <property type="entry name" value="Thioredoxin-like_sf"/>
</dbReference>
<proteinExistence type="predicted"/>
<accession>A0A1K1SBP8</accession>